<dbReference type="InterPro" id="IPR039261">
    <property type="entry name" value="FNR_nucleotide-bd"/>
</dbReference>
<feature type="domain" description="FAD-binding FR-type" evidence="9">
    <location>
        <begin position="2"/>
        <end position="104"/>
    </location>
</feature>
<evidence type="ECO:0000313" key="10">
    <source>
        <dbReference type="EMBL" id="QSE93754.1"/>
    </source>
</evidence>
<comment type="cofactor">
    <cofactor evidence="1">
        <name>FAD</name>
        <dbReference type="ChEBI" id="CHEBI:57692"/>
    </cofactor>
</comment>
<dbReference type="CDD" id="cd00207">
    <property type="entry name" value="fer2"/>
    <property type="match status" value="1"/>
</dbReference>
<dbReference type="InterPro" id="IPR017938">
    <property type="entry name" value="Riboflavin_synthase-like_b-brl"/>
</dbReference>
<keyword evidence="7" id="KW-0411">Iron-sulfur</keyword>
<dbReference type="Pfam" id="PF00175">
    <property type="entry name" value="NAD_binding_1"/>
    <property type="match status" value="1"/>
</dbReference>
<dbReference type="Gene3D" id="3.10.20.30">
    <property type="match status" value="1"/>
</dbReference>
<dbReference type="SUPFAM" id="SSF63380">
    <property type="entry name" value="Riboflavin synthase domain-like"/>
    <property type="match status" value="1"/>
</dbReference>
<dbReference type="Pfam" id="PF00111">
    <property type="entry name" value="Fer2"/>
    <property type="match status" value="1"/>
</dbReference>
<keyword evidence="11" id="KW-1185">Reference proteome</keyword>
<evidence type="ECO:0000256" key="7">
    <source>
        <dbReference type="ARBA" id="ARBA00023014"/>
    </source>
</evidence>
<dbReference type="InterPro" id="IPR001041">
    <property type="entry name" value="2Fe-2S_ferredoxin-type"/>
</dbReference>
<accession>A0A974W9P1</accession>
<dbReference type="InterPro" id="IPR036010">
    <property type="entry name" value="2Fe-2S_ferredoxin-like_sf"/>
</dbReference>
<keyword evidence="5" id="KW-0560">Oxidoreductase</keyword>
<dbReference type="SUPFAM" id="SSF52343">
    <property type="entry name" value="Ferredoxin reductase-like, C-terminal NADP-linked domain"/>
    <property type="match status" value="1"/>
</dbReference>
<keyword evidence="6" id="KW-0408">Iron</keyword>
<evidence type="ECO:0000313" key="11">
    <source>
        <dbReference type="Proteomes" id="UP000662986"/>
    </source>
</evidence>
<reference evidence="10 11" key="2">
    <citation type="journal article" date="2022" name="Arch. Microbiol.">
        <title>Rhodococcus pseudokoreensis sp. nov. isolated from the rhizosphere of young M26 apple rootstocks.</title>
        <authorList>
            <person name="Kampfer P."/>
            <person name="Glaeser S.P."/>
            <person name="Blom J."/>
            <person name="Wolf J."/>
            <person name="Benning S."/>
            <person name="Schloter M."/>
            <person name="Neumann-Schaal M."/>
        </authorList>
    </citation>
    <scope>NUCLEOTIDE SEQUENCE [LARGE SCALE GENOMIC DNA]</scope>
    <source>
        <strain evidence="10 11">R79</strain>
    </source>
</reference>
<dbReference type="InterPro" id="IPR006058">
    <property type="entry name" value="2Fe2S_fd_BS"/>
</dbReference>
<feature type="domain" description="2Fe-2S ferredoxin-type" evidence="8">
    <location>
        <begin position="234"/>
        <end position="319"/>
    </location>
</feature>
<evidence type="ECO:0000256" key="3">
    <source>
        <dbReference type="ARBA" id="ARBA00022714"/>
    </source>
</evidence>
<dbReference type="PRINTS" id="PR00409">
    <property type="entry name" value="PHDIOXRDTASE"/>
</dbReference>
<gene>
    <name evidence="10" type="ORF">JWS13_36725</name>
</gene>
<dbReference type="Proteomes" id="UP000662986">
    <property type="component" value="Chromosome"/>
</dbReference>
<proteinExistence type="predicted"/>
<evidence type="ECO:0000259" key="9">
    <source>
        <dbReference type="PROSITE" id="PS51384"/>
    </source>
</evidence>
<dbReference type="Gene3D" id="3.40.50.80">
    <property type="entry name" value="Nucleotide-binding domain of ferredoxin-NADP reductase (FNR) module"/>
    <property type="match status" value="1"/>
</dbReference>
<evidence type="ECO:0000259" key="8">
    <source>
        <dbReference type="PROSITE" id="PS51085"/>
    </source>
</evidence>
<keyword evidence="4" id="KW-0479">Metal-binding</keyword>
<dbReference type="PROSITE" id="PS51085">
    <property type="entry name" value="2FE2S_FER_2"/>
    <property type="match status" value="1"/>
</dbReference>
<dbReference type="InterPro" id="IPR050415">
    <property type="entry name" value="MRET"/>
</dbReference>
<evidence type="ECO:0000256" key="4">
    <source>
        <dbReference type="ARBA" id="ARBA00022723"/>
    </source>
</evidence>
<dbReference type="CDD" id="cd06185">
    <property type="entry name" value="PDR_like"/>
    <property type="match status" value="1"/>
</dbReference>
<evidence type="ECO:0000256" key="2">
    <source>
        <dbReference type="ARBA" id="ARBA00022630"/>
    </source>
</evidence>
<evidence type="ECO:0000256" key="6">
    <source>
        <dbReference type="ARBA" id="ARBA00023004"/>
    </source>
</evidence>
<dbReference type="SUPFAM" id="SSF54292">
    <property type="entry name" value="2Fe-2S ferredoxin-like"/>
    <property type="match status" value="1"/>
</dbReference>
<dbReference type="PANTHER" id="PTHR47354">
    <property type="entry name" value="NADH OXIDOREDUCTASE HCR"/>
    <property type="match status" value="1"/>
</dbReference>
<dbReference type="InterPro" id="IPR001433">
    <property type="entry name" value="OxRdtase_FAD/NAD-bd"/>
</dbReference>
<dbReference type="RefSeq" id="WP_206010238.1">
    <property type="nucleotide sequence ID" value="NZ_CP070619.1"/>
</dbReference>
<evidence type="ECO:0000256" key="1">
    <source>
        <dbReference type="ARBA" id="ARBA00001974"/>
    </source>
</evidence>
<evidence type="ECO:0000256" key="5">
    <source>
        <dbReference type="ARBA" id="ARBA00023002"/>
    </source>
</evidence>
<keyword evidence="3" id="KW-0001">2Fe-2S</keyword>
<dbReference type="PROSITE" id="PS51384">
    <property type="entry name" value="FAD_FR"/>
    <property type="match status" value="1"/>
</dbReference>
<sequence length="319" mass="35150">MDSSHMMRVASVKSEAEEVNSLRLESPDGRKLSGWTPGAHIELTLPSGRVRQYSLHGDPADEHSYDIAVLRQESGRGGSVELHESLLAGEMVRVRGPVNRFPLRDNDEYLFIAGGIGITPIIPMVRDVQRRRKKWTLVYGGKTLTSMAFREHLSDISQGSVWFVAEDEHGRIDLKLVLDSAGSRAAVYCCGPSGLISSVEDACSERQMEFHFERFAANPEAGAASVLDGTTRSFEVELRRTGQVLRVAENQSILQAVREAIPDVPSSCEDGFCGSCETKVLGGIPEHNDSILSESERREGNTMMICVGRSRTCRLELDL</sequence>
<organism evidence="10 11">
    <name type="scientific">Rhodococcus pseudokoreensis</name>
    <dbReference type="NCBI Taxonomy" id="2811421"/>
    <lineage>
        <taxon>Bacteria</taxon>
        <taxon>Bacillati</taxon>
        <taxon>Actinomycetota</taxon>
        <taxon>Actinomycetes</taxon>
        <taxon>Mycobacteriales</taxon>
        <taxon>Nocardiaceae</taxon>
        <taxon>Rhodococcus</taxon>
    </lineage>
</organism>
<dbReference type="EMBL" id="CP070619">
    <property type="protein sequence ID" value="QSE93754.1"/>
    <property type="molecule type" value="Genomic_DNA"/>
</dbReference>
<dbReference type="PROSITE" id="PS00197">
    <property type="entry name" value="2FE2S_FER_1"/>
    <property type="match status" value="1"/>
</dbReference>
<dbReference type="PANTHER" id="PTHR47354:SF1">
    <property type="entry name" value="CARNITINE MONOOXYGENASE REDUCTASE SUBUNIT"/>
    <property type="match status" value="1"/>
</dbReference>
<protein>
    <submittedName>
        <fullName evidence="10">Oxidoreductase</fullName>
    </submittedName>
</protein>
<dbReference type="Gene3D" id="2.40.30.10">
    <property type="entry name" value="Translation factors"/>
    <property type="match status" value="1"/>
</dbReference>
<dbReference type="InterPro" id="IPR012675">
    <property type="entry name" value="Beta-grasp_dom_sf"/>
</dbReference>
<dbReference type="InterPro" id="IPR017927">
    <property type="entry name" value="FAD-bd_FR_type"/>
</dbReference>
<name>A0A974W9P1_9NOCA</name>
<reference evidence="10 11" key="1">
    <citation type="journal article" date="2021" name="Microbiol. Resour. Announc.">
        <title>Complete Genome Sequences of Two Rhodococcus sp. Strains with Large and Linear Chromosomes, Isolated from Apple Rhizosphere.</title>
        <authorList>
            <person name="Benning S."/>
            <person name="Brugnone N."/>
            <person name="Siani R."/>
            <person name="Kublik S."/>
            <person name="Schloter M."/>
            <person name="Rad V."/>
        </authorList>
    </citation>
    <scope>NUCLEOTIDE SEQUENCE [LARGE SCALE GENOMIC DNA]</scope>
    <source>
        <strain evidence="10 11">R79</strain>
    </source>
</reference>
<keyword evidence="2" id="KW-0285">Flavoprotein</keyword>